<evidence type="ECO:0000313" key="1">
    <source>
        <dbReference type="EMBL" id="RPA90908.1"/>
    </source>
</evidence>
<gene>
    <name evidence="1" type="ORF">L873DRAFT_1820309</name>
</gene>
<evidence type="ECO:0000313" key="2">
    <source>
        <dbReference type="Proteomes" id="UP000276215"/>
    </source>
</evidence>
<dbReference type="Proteomes" id="UP000276215">
    <property type="component" value="Unassembled WGS sequence"/>
</dbReference>
<name>A0A3N4J1H9_9PEZI</name>
<dbReference type="EMBL" id="ML120510">
    <property type="protein sequence ID" value="RPA90908.1"/>
    <property type="molecule type" value="Genomic_DNA"/>
</dbReference>
<reference evidence="1 2" key="1">
    <citation type="journal article" date="2018" name="Nat. Ecol. Evol.">
        <title>Pezizomycetes genomes reveal the molecular basis of ectomycorrhizal truffle lifestyle.</title>
        <authorList>
            <person name="Murat C."/>
            <person name="Payen T."/>
            <person name="Noel B."/>
            <person name="Kuo A."/>
            <person name="Morin E."/>
            <person name="Chen J."/>
            <person name="Kohler A."/>
            <person name="Krizsan K."/>
            <person name="Balestrini R."/>
            <person name="Da Silva C."/>
            <person name="Montanini B."/>
            <person name="Hainaut M."/>
            <person name="Levati E."/>
            <person name="Barry K.W."/>
            <person name="Belfiori B."/>
            <person name="Cichocki N."/>
            <person name="Clum A."/>
            <person name="Dockter R.B."/>
            <person name="Fauchery L."/>
            <person name="Guy J."/>
            <person name="Iotti M."/>
            <person name="Le Tacon F."/>
            <person name="Lindquist E.A."/>
            <person name="Lipzen A."/>
            <person name="Malagnac F."/>
            <person name="Mello A."/>
            <person name="Molinier V."/>
            <person name="Miyauchi S."/>
            <person name="Poulain J."/>
            <person name="Riccioni C."/>
            <person name="Rubini A."/>
            <person name="Sitrit Y."/>
            <person name="Splivallo R."/>
            <person name="Traeger S."/>
            <person name="Wang M."/>
            <person name="Zifcakova L."/>
            <person name="Wipf D."/>
            <person name="Zambonelli A."/>
            <person name="Paolocci F."/>
            <person name="Nowrousian M."/>
            <person name="Ottonello S."/>
            <person name="Baldrian P."/>
            <person name="Spatafora J.W."/>
            <person name="Henrissat B."/>
            <person name="Nagy L.G."/>
            <person name="Aury J.M."/>
            <person name="Wincker P."/>
            <person name="Grigoriev I.V."/>
            <person name="Bonfante P."/>
            <person name="Martin F.M."/>
        </authorList>
    </citation>
    <scope>NUCLEOTIDE SEQUENCE [LARGE SCALE GENOMIC DNA]</scope>
    <source>
        <strain evidence="1 2">120613-1</strain>
    </source>
</reference>
<accession>A0A3N4J1H9</accession>
<feature type="non-terminal residue" evidence="1">
    <location>
        <position position="54"/>
    </location>
</feature>
<organism evidence="1 2">
    <name type="scientific">Choiromyces venosus 120613-1</name>
    <dbReference type="NCBI Taxonomy" id="1336337"/>
    <lineage>
        <taxon>Eukaryota</taxon>
        <taxon>Fungi</taxon>
        <taxon>Dikarya</taxon>
        <taxon>Ascomycota</taxon>
        <taxon>Pezizomycotina</taxon>
        <taxon>Pezizomycetes</taxon>
        <taxon>Pezizales</taxon>
        <taxon>Tuberaceae</taxon>
        <taxon>Choiromyces</taxon>
    </lineage>
</organism>
<dbReference type="AlphaFoldDB" id="A0A3N4J1H9"/>
<protein>
    <submittedName>
        <fullName evidence="1">Uncharacterized protein</fullName>
    </submittedName>
</protein>
<proteinExistence type="predicted"/>
<sequence length="54" mass="6566">MNEVYLYPQVMTLRNNGAKIYSWNSEERYNSRLSRAKHLPIVPVVREFKYLDKF</sequence>
<keyword evidence="2" id="KW-1185">Reference proteome</keyword>